<dbReference type="Pfam" id="PF00566">
    <property type="entry name" value="RabGAP-TBC"/>
    <property type="match status" value="1"/>
</dbReference>
<feature type="region of interest" description="Disordered" evidence="1">
    <location>
        <begin position="1"/>
        <end position="168"/>
    </location>
</feature>
<dbReference type="FunCoup" id="A0A286UGV0">
    <property type="interactions" value="601"/>
</dbReference>
<name>A0A286UGV0_9AGAM</name>
<dbReference type="PANTHER" id="PTHR22957:SF26">
    <property type="entry name" value="LD44506P"/>
    <property type="match status" value="1"/>
</dbReference>
<dbReference type="SUPFAM" id="SSF47923">
    <property type="entry name" value="Ypt/Rab-GAP domain of gyp1p"/>
    <property type="match status" value="2"/>
</dbReference>
<dbReference type="Gene3D" id="1.10.8.270">
    <property type="entry name" value="putative rabgap domain of human tbc1 domain family member 14 like domains"/>
    <property type="match status" value="1"/>
</dbReference>
<comment type="caution">
    <text evidence="3">The sequence shown here is derived from an EMBL/GenBank/DDBJ whole genome shotgun (WGS) entry which is preliminary data.</text>
</comment>
<sequence>MIGMARPPPARPHIGLNPPSRFSSYASVEWAEDDAWDSASDSETTAQKTPHASKTIDSSKISFDSSSTTVKQIPKPRKSPSSNSLTFSYTHVNAPSPSSYSPKPDHLHSHKTSWAMVNKSPNGSRQITDSDPGESDELHRNNEDFDFEDIDVNDTDAESSSTRPLRDRGAAVYVKGDAEEIVQDPLSTIRRLENRPKRSQGSGSGHQRTPSSQLMREASIRTNRRNKFVNCLLAEEVNIGDLRKFAWNGIPNELRPIAWQLLLGYLPLHSHMRNSALSRKRAEYASLVDVTFARGREGLDQAIWHQIEIDVPRTRPGVKLWMYGATQRSIERILYVWAIRHPASGYVQGINDLVTPFFQVFLSAYITTDPEDFDPASLPPSVLSAVEADTFWCLTRLLDGIQDNYIFAQPGIQRSVKRMAELVARIDASLFAHLQSENVEFMQFAFRWMNCLLMREISVKNTIRMWDTYLAEGADAFSQFHLYVCSAFLMNWSKKLQEMDFQGIIMFLQSLPTQNWGDHEIELLLSHAFVLNSTWQNAQSHFLGS</sequence>
<dbReference type="PANTHER" id="PTHR22957">
    <property type="entry name" value="TBC1 DOMAIN FAMILY MEMBER GTPASE-ACTIVATING PROTEIN"/>
    <property type="match status" value="1"/>
</dbReference>
<proteinExistence type="predicted"/>
<dbReference type="Gene3D" id="1.10.10.750">
    <property type="entry name" value="Ypt/Rab-GAP domain of gyp1p, domain 1"/>
    <property type="match status" value="1"/>
</dbReference>
<feature type="compositionally biased region" description="Acidic residues" evidence="1">
    <location>
        <begin position="144"/>
        <end position="157"/>
    </location>
</feature>
<feature type="compositionally biased region" description="Polar residues" evidence="1">
    <location>
        <begin position="199"/>
        <end position="214"/>
    </location>
</feature>
<dbReference type="InParanoid" id="A0A286UGV0"/>
<feature type="compositionally biased region" description="Pro residues" evidence="1">
    <location>
        <begin position="1"/>
        <end position="11"/>
    </location>
</feature>
<evidence type="ECO:0000313" key="4">
    <source>
        <dbReference type="Proteomes" id="UP000217199"/>
    </source>
</evidence>
<organism evidence="3 4">
    <name type="scientific">Pyrrhoderma noxium</name>
    <dbReference type="NCBI Taxonomy" id="2282107"/>
    <lineage>
        <taxon>Eukaryota</taxon>
        <taxon>Fungi</taxon>
        <taxon>Dikarya</taxon>
        <taxon>Basidiomycota</taxon>
        <taxon>Agaricomycotina</taxon>
        <taxon>Agaricomycetes</taxon>
        <taxon>Hymenochaetales</taxon>
        <taxon>Hymenochaetaceae</taxon>
        <taxon>Pyrrhoderma</taxon>
    </lineage>
</organism>
<dbReference type="GO" id="GO:0005096">
    <property type="term" value="F:GTPase activator activity"/>
    <property type="evidence" value="ECO:0007669"/>
    <property type="project" value="TreeGrafter"/>
</dbReference>
<feature type="region of interest" description="Disordered" evidence="1">
    <location>
        <begin position="184"/>
        <end position="216"/>
    </location>
</feature>
<evidence type="ECO:0000313" key="3">
    <source>
        <dbReference type="EMBL" id="PAV18831.1"/>
    </source>
</evidence>
<reference evidence="3 4" key="1">
    <citation type="journal article" date="2017" name="Mol. Ecol.">
        <title>Comparative and population genomic landscape of Phellinus noxius: A hypervariable fungus causing root rot in trees.</title>
        <authorList>
            <person name="Chung C.L."/>
            <person name="Lee T.J."/>
            <person name="Akiba M."/>
            <person name="Lee H.H."/>
            <person name="Kuo T.H."/>
            <person name="Liu D."/>
            <person name="Ke H.M."/>
            <person name="Yokoi T."/>
            <person name="Roa M.B."/>
            <person name="Lu M.J."/>
            <person name="Chang Y.Y."/>
            <person name="Ann P.J."/>
            <person name="Tsai J.N."/>
            <person name="Chen C.Y."/>
            <person name="Tzean S.S."/>
            <person name="Ota Y."/>
            <person name="Hattori T."/>
            <person name="Sahashi N."/>
            <person name="Liou R.F."/>
            <person name="Kikuchi T."/>
            <person name="Tsai I.J."/>
        </authorList>
    </citation>
    <scope>NUCLEOTIDE SEQUENCE [LARGE SCALE GENOMIC DNA]</scope>
    <source>
        <strain evidence="3 4">FFPRI411160</strain>
    </source>
</reference>
<dbReference type="FunFam" id="1.10.8.270:FF:000037">
    <property type="entry name" value="TBC1 domain family member 22A"/>
    <property type="match status" value="1"/>
</dbReference>
<evidence type="ECO:0000259" key="2">
    <source>
        <dbReference type="PROSITE" id="PS50086"/>
    </source>
</evidence>
<dbReference type="GO" id="GO:0005794">
    <property type="term" value="C:Golgi apparatus"/>
    <property type="evidence" value="ECO:0007669"/>
    <property type="project" value="TreeGrafter"/>
</dbReference>
<feature type="compositionally biased region" description="Low complexity" evidence="1">
    <location>
        <begin position="37"/>
        <end position="46"/>
    </location>
</feature>
<dbReference type="InterPro" id="IPR035969">
    <property type="entry name" value="Rab-GAP_TBC_sf"/>
</dbReference>
<protein>
    <submittedName>
        <fullName evidence="3">TBC</fullName>
    </submittedName>
</protein>
<feature type="compositionally biased region" description="Polar residues" evidence="1">
    <location>
        <begin position="119"/>
        <end position="129"/>
    </location>
</feature>
<dbReference type="PROSITE" id="PS50086">
    <property type="entry name" value="TBC_RABGAP"/>
    <property type="match status" value="1"/>
</dbReference>
<dbReference type="EMBL" id="NBII01000005">
    <property type="protein sequence ID" value="PAV18831.1"/>
    <property type="molecule type" value="Genomic_DNA"/>
</dbReference>
<dbReference type="InterPro" id="IPR000195">
    <property type="entry name" value="Rab-GAP-TBC_dom"/>
</dbReference>
<feature type="compositionally biased region" description="Polar residues" evidence="1">
    <location>
        <begin position="79"/>
        <end position="101"/>
    </location>
</feature>
<feature type="domain" description="Rab-GAP TBC" evidence="2">
    <location>
        <begin position="249"/>
        <end position="473"/>
    </location>
</feature>
<keyword evidence="4" id="KW-1185">Reference proteome</keyword>
<gene>
    <name evidence="3" type="ORF">PNOK_0567400</name>
</gene>
<dbReference type="FunFam" id="1.10.472.80:FF:000001">
    <property type="entry name" value="TBC1 domain family member 22B"/>
    <property type="match status" value="1"/>
</dbReference>
<dbReference type="AlphaFoldDB" id="A0A286UGV0"/>
<accession>A0A286UGV0</accession>
<dbReference type="OrthoDB" id="26371at2759"/>
<dbReference type="STRING" id="2282107.A0A286UGV0"/>
<dbReference type="Proteomes" id="UP000217199">
    <property type="component" value="Unassembled WGS sequence"/>
</dbReference>
<evidence type="ECO:0000256" key="1">
    <source>
        <dbReference type="SAM" id="MobiDB-lite"/>
    </source>
</evidence>
<dbReference type="SMART" id="SM00164">
    <property type="entry name" value="TBC"/>
    <property type="match status" value="1"/>
</dbReference>
<dbReference type="Gene3D" id="1.10.472.80">
    <property type="entry name" value="Ypt/Rab-GAP domain of gyp1p, domain 3"/>
    <property type="match status" value="1"/>
</dbReference>
<feature type="compositionally biased region" description="Low complexity" evidence="1">
    <location>
        <begin position="53"/>
        <end position="68"/>
    </location>
</feature>